<dbReference type="KEGG" id="jpo:G7058_11350"/>
<dbReference type="EC" id="3.1.4.-" evidence="2"/>
<dbReference type="AlphaFoldDB" id="A0A6G7WK27"/>
<evidence type="ECO:0000313" key="4">
    <source>
        <dbReference type="EMBL" id="QIK52596.1"/>
    </source>
</evidence>
<keyword evidence="2" id="KW-0479">Metal-binding</keyword>
<reference evidence="4 5" key="1">
    <citation type="journal article" date="2017" name="Int. J. Syst. Evol. Microbiol.">
        <title>Jeotgalibaca porci sp. nov. and Jeotgalibaca arthritidis sp. nov., isolated from pigs, and emended description of the genus Jeotgalibaca.</title>
        <authorList>
            <person name="Zamora L."/>
            <person name="Perez-Sancho M."/>
            <person name="Dominguez L."/>
            <person name="Fernandez-Garayzabal J.F."/>
            <person name="Vela A.I."/>
        </authorList>
    </citation>
    <scope>NUCLEOTIDE SEQUENCE [LARGE SCALE GENOMIC DNA]</scope>
    <source>
        <strain evidence="4 5">CCUG 69148</strain>
    </source>
</reference>
<feature type="domain" description="Calcineurin-like phosphoesterase" evidence="3">
    <location>
        <begin position="1"/>
        <end position="145"/>
    </location>
</feature>
<dbReference type="InterPro" id="IPR000979">
    <property type="entry name" value="Phosphodiesterase_MJ0936/Vps29"/>
</dbReference>
<gene>
    <name evidence="4" type="ORF">G7058_11350</name>
</gene>
<dbReference type="GO" id="GO:0016787">
    <property type="term" value="F:hydrolase activity"/>
    <property type="evidence" value="ECO:0007669"/>
    <property type="project" value="UniProtKB-UniRule"/>
</dbReference>
<dbReference type="GeneID" id="94553885"/>
<sequence>MQLLIVSDSHGNKRILNELVSRYSDKVDAFVHCGDSELSSDDLIWGIMDTVRGNCDFDGGYQDVFVSRKLEYEYLVTHGHHHDVKRTLEQLKATAREENVPFVFYGHSHELKFDYQDGIFFINPGSIQSPRGRLTEPTYCLLKAEGSHLDIQVYTDKHVQLVKMSYHSDKLIKF</sequence>
<dbReference type="Proteomes" id="UP000501830">
    <property type="component" value="Chromosome"/>
</dbReference>
<dbReference type="EMBL" id="CP049889">
    <property type="protein sequence ID" value="QIK52596.1"/>
    <property type="molecule type" value="Genomic_DNA"/>
</dbReference>
<dbReference type="RefSeq" id="WP_166063630.1">
    <property type="nucleotide sequence ID" value="NZ_CP049889.1"/>
</dbReference>
<dbReference type="Pfam" id="PF12850">
    <property type="entry name" value="Metallophos_2"/>
    <property type="match status" value="1"/>
</dbReference>
<evidence type="ECO:0000256" key="2">
    <source>
        <dbReference type="RuleBase" id="RU362039"/>
    </source>
</evidence>
<keyword evidence="5" id="KW-1185">Reference proteome</keyword>
<evidence type="ECO:0000313" key="5">
    <source>
        <dbReference type="Proteomes" id="UP000501830"/>
    </source>
</evidence>
<dbReference type="SUPFAM" id="SSF56300">
    <property type="entry name" value="Metallo-dependent phosphatases"/>
    <property type="match status" value="1"/>
</dbReference>
<dbReference type="PANTHER" id="PTHR11124">
    <property type="entry name" value="VACUOLAR SORTING PROTEIN VPS29"/>
    <property type="match status" value="1"/>
</dbReference>
<dbReference type="InterPro" id="IPR024654">
    <property type="entry name" value="Calcineurin-like_PHP_lpxH"/>
</dbReference>
<dbReference type="InterPro" id="IPR029052">
    <property type="entry name" value="Metallo-depent_PP-like"/>
</dbReference>
<dbReference type="NCBIfam" id="TIGR00040">
    <property type="entry name" value="yfcE"/>
    <property type="match status" value="1"/>
</dbReference>
<organism evidence="4 5">
    <name type="scientific">Jeotgalibaca porci</name>
    <dbReference type="NCBI Taxonomy" id="1868793"/>
    <lineage>
        <taxon>Bacteria</taxon>
        <taxon>Bacillati</taxon>
        <taxon>Bacillota</taxon>
        <taxon>Bacilli</taxon>
        <taxon>Lactobacillales</taxon>
        <taxon>Carnobacteriaceae</taxon>
        <taxon>Jeotgalibaca</taxon>
    </lineage>
</organism>
<comment type="similarity">
    <text evidence="1 2">Belongs to the metallophosphoesterase superfamily. YfcE family.</text>
</comment>
<accession>A0A6G7WK27</accession>
<protein>
    <recommendedName>
        <fullName evidence="2">Phosphoesterase</fullName>
        <ecNumber evidence="2">3.1.4.-</ecNumber>
    </recommendedName>
</protein>
<comment type="cofactor">
    <cofactor evidence="2">
        <name>a divalent metal cation</name>
        <dbReference type="ChEBI" id="CHEBI:60240"/>
    </cofactor>
</comment>
<evidence type="ECO:0000259" key="3">
    <source>
        <dbReference type="Pfam" id="PF12850"/>
    </source>
</evidence>
<dbReference type="GO" id="GO:0046872">
    <property type="term" value="F:metal ion binding"/>
    <property type="evidence" value="ECO:0007669"/>
    <property type="project" value="UniProtKB-KW"/>
</dbReference>
<dbReference type="Gene3D" id="3.60.21.10">
    <property type="match status" value="1"/>
</dbReference>
<proteinExistence type="inferred from homology"/>
<evidence type="ECO:0000256" key="1">
    <source>
        <dbReference type="ARBA" id="ARBA00008950"/>
    </source>
</evidence>
<name>A0A6G7WK27_9LACT</name>